<dbReference type="GO" id="GO:0043190">
    <property type="term" value="C:ATP-binding cassette (ABC) transporter complex"/>
    <property type="evidence" value="ECO:0007669"/>
    <property type="project" value="InterPro"/>
</dbReference>
<sequence>MARAPRRHSWASGRVILALMLREMSTRYGRSPGGYLWAFLEPIGGILVLAIGFSLLIRTPPPGSSFILFFATGMLPFTLYQNIALAVAGAIGFSKGLLRYPIVTWVDSMIARFTLNALTSLLITFIVLLGLLEMTQTRVIIDIGPILLALSLATGLGLGIGALNCALQGMIVPWPMIWSVITRPLFIVSGIMIMYEDLPEVAQNFVWYVPQMHIAGIMRSGFYPNYSPDYVSIPYVLGFSLAALCLGLLLLGRFHRDILNNGR</sequence>
<feature type="transmembrane region" description="Helical" evidence="10">
    <location>
        <begin position="35"/>
        <end position="57"/>
    </location>
</feature>
<comment type="caution">
    <text evidence="12">The sequence shown here is derived from an EMBL/GenBank/DDBJ whole genome shotgun (WGS) entry which is preliminary data.</text>
</comment>
<dbReference type="EMBL" id="JBDNCH010000003">
    <property type="protein sequence ID" value="MEN9062995.1"/>
    <property type="molecule type" value="Genomic_DNA"/>
</dbReference>
<evidence type="ECO:0000259" key="11">
    <source>
        <dbReference type="Pfam" id="PF01061"/>
    </source>
</evidence>
<comment type="similarity">
    <text evidence="2">Belongs to the ABC-2 integral membrane protein family.</text>
</comment>
<keyword evidence="7 10" id="KW-1133">Transmembrane helix</keyword>
<reference evidence="12 13" key="1">
    <citation type="submission" date="2024-05" db="EMBL/GenBank/DDBJ databases">
        <title>Genome sequence of Ponticoccus litoralis KCCM 90028.</title>
        <authorList>
            <person name="Kim J.M."/>
            <person name="Lee J.K."/>
            <person name="Choi B.J."/>
            <person name="Bayburt H."/>
            <person name="Baek J.H."/>
            <person name="Jeon C.O."/>
        </authorList>
    </citation>
    <scope>NUCLEOTIDE SEQUENCE [LARGE SCALE GENOMIC DNA]</scope>
    <source>
        <strain evidence="12 13">KCCM 90028</strain>
    </source>
</reference>
<keyword evidence="4" id="KW-1003">Cell membrane</keyword>
<dbReference type="PANTHER" id="PTHR30413">
    <property type="entry name" value="INNER MEMBRANE TRANSPORT PERMEASE"/>
    <property type="match status" value="1"/>
</dbReference>
<feature type="domain" description="ABC-2 type transporter transmembrane" evidence="11">
    <location>
        <begin position="16"/>
        <end position="223"/>
    </location>
</feature>
<evidence type="ECO:0000256" key="10">
    <source>
        <dbReference type="SAM" id="Phobius"/>
    </source>
</evidence>
<feature type="transmembrane region" description="Helical" evidence="10">
    <location>
        <begin position="235"/>
        <end position="254"/>
    </location>
</feature>
<evidence type="ECO:0000256" key="2">
    <source>
        <dbReference type="ARBA" id="ARBA00007783"/>
    </source>
</evidence>
<keyword evidence="3" id="KW-0813">Transport</keyword>
<evidence type="ECO:0000256" key="1">
    <source>
        <dbReference type="ARBA" id="ARBA00004651"/>
    </source>
</evidence>
<evidence type="ECO:0000256" key="3">
    <source>
        <dbReference type="ARBA" id="ARBA00022448"/>
    </source>
</evidence>
<keyword evidence="5" id="KW-0762">Sugar transport</keyword>
<evidence type="ECO:0000256" key="7">
    <source>
        <dbReference type="ARBA" id="ARBA00022989"/>
    </source>
</evidence>
<gene>
    <name evidence="12" type="ORF">ABFB10_20465</name>
</gene>
<evidence type="ECO:0000256" key="5">
    <source>
        <dbReference type="ARBA" id="ARBA00022597"/>
    </source>
</evidence>
<comment type="subcellular location">
    <subcellularLocation>
        <location evidence="1">Cell membrane</location>
        <topology evidence="1">Multi-pass membrane protein</topology>
    </subcellularLocation>
</comment>
<dbReference type="InterPro" id="IPR000412">
    <property type="entry name" value="ABC_2_transport"/>
</dbReference>
<accession>A0AAW9SRB7</accession>
<evidence type="ECO:0000256" key="9">
    <source>
        <dbReference type="ARBA" id="ARBA00023136"/>
    </source>
</evidence>
<evidence type="ECO:0000256" key="6">
    <source>
        <dbReference type="ARBA" id="ARBA00022692"/>
    </source>
</evidence>
<evidence type="ECO:0000313" key="12">
    <source>
        <dbReference type="EMBL" id="MEN9062995.1"/>
    </source>
</evidence>
<feature type="transmembrane region" description="Helical" evidence="10">
    <location>
        <begin position="66"/>
        <end position="93"/>
    </location>
</feature>
<name>A0AAW9SRB7_9RHOB</name>
<feature type="transmembrane region" description="Helical" evidence="10">
    <location>
        <begin position="113"/>
        <end position="132"/>
    </location>
</feature>
<feature type="transmembrane region" description="Helical" evidence="10">
    <location>
        <begin position="139"/>
        <end position="163"/>
    </location>
</feature>
<dbReference type="GO" id="GO:0015920">
    <property type="term" value="P:lipopolysaccharide transport"/>
    <property type="evidence" value="ECO:0007669"/>
    <property type="project" value="TreeGrafter"/>
</dbReference>
<organism evidence="12 13">
    <name type="scientific">Ponticoccus litoralis</name>
    <dbReference type="NCBI Taxonomy" id="422297"/>
    <lineage>
        <taxon>Bacteria</taxon>
        <taxon>Pseudomonadati</taxon>
        <taxon>Pseudomonadota</taxon>
        <taxon>Alphaproteobacteria</taxon>
        <taxon>Rhodobacterales</taxon>
        <taxon>Roseobacteraceae</taxon>
        <taxon>Ponticoccus</taxon>
    </lineage>
</organism>
<dbReference type="RefSeq" id="WP_347168102.1">
    <property type="nucleotide sequence ID" value="NZ_JBDNCH010000003.1"/>
</dbReference>
<evidence type="ECO:0000256" key="8">
    <source>
        <dbReference type="ARBA" id="ARBA00023047"/>
    </source>
</evidence>
<keyword evidence="9 10" id="KW-0472">Membrane</keyword>
<dbReference type="Pfam" id="PF01061">
    <property type="entry name" value="ABC2_membrane"/>
    <property type="match status" value="1"/>
</dbReference>
<dbReference type="InterPro" id="IPR013525">
    <property type="entry name" value="ABC2_TM"/>
</dbReference>
<evidence type="ECO:0000313" key="13">
    <source>
        <dbReference type="Proteomes" id="UP001428774"/>
    </source>
</evidence>
<keyword evidence="8" id="KW-0625">Polysaccharide transport</keyword>
<dbReference type="AlphaFoldDB" id="A0AAW9SRB7"/>
<dbReference type="GO" id="GO:0015774">
    <property type="term" value="P:polysaccharide transport"/>
    <property type="evidence" value="ECO:0007669"/>
    <property type="project" value="UniProtKB-KW"/>
</dbReference>
<evidence type="ECO:0000256" key="4">
    <source>
        <dbReference type="ARBA" id="ARBA00022475"/>
    </source>
</evidence>
<feature type="transmembrane region" description="Helical" evidence="10">
    <location>
        <begin position="175"/>
        <end position="193"/>
    </location>
</feature>
<dbReference type="GO" id="GO:0140359">
    <property type="term" value="F:ABC-type transporter activity"/>
    <property type="evidence" value="ECO:0007669"/>
    <property type="project" value="InterPro"/>
</dbReference>
<protein>
    <submittedName>
        <fullName evidence="12">ABC transporter permease</fullName>
    </submittedName>
</protein>
<dbReference type="PRINTS" id="PR00164">
    <property type="entry name" value="ABC2TRNSPORT"/>
</dbReference>
<keyword evidence="6 10" id="KW-0812">Transmembrane</keyword>
<dbReference type="PANTHER" id="PTHR30413:SF10">
    <property type="entry name" value="CAPSULE POLYSACCHARIDE EXPORT INNER-MEMBRANE PROTEIN CTRC"/>
    <property type="match status" value="1"/>
</dbReference>
<keyword evidence="13" id="KW-1185">Reference proteome</keyword>
<dbReference type="Proteomes" id="UP001428774">
    <property type="component" value="Unassembled WGS sequence"/>
</dbReference>
<proteinExistence type="inferred from homology"/>